<dbReference type="GO" id="GO:0030077">
    <property type="term" value="C:plasma membrane light-harvesting complex"/>
    <property type="evidence" value="ECO:0007669"/>
    <property type="project" value="InterPro"/>
</dbReference>
<keyword evidence="8" id="KW-0460">Magnesium</keyword>
<evidence type="ECO:0000256" key="4">
    <source>
        <dbReference type="ARBA" id="ARBA00022494"/>
    </source>
</evidence>
<dbReference type="AlphaFoldDB" id="A0A7G5IDS7"/>
<evidence type="ECO:0000256" key="8">
    <source>
        <dbReference type="ARBA" id="ARBA00022842"/>
    </source>
</evidence>
<accession>A0A7G5IDS7</accession>
<keyword evidence="5" id="KW-0042">Antenna complex</keyword>
<keyword evidence="10 14" id="KW-1133">Transmembrane helix</keyword>
<dbReference type="EMBL" id="CP059851">
    <property type="protein sequence ID" value="QMW21519.1"/>
    <property type="molecule type" value="Genomic_DNA"/>
</dbReference>
<dbReference type="RefSeq" id="WP_182294368.1">
    <property type="nucleotide sequence ID" value="NZ_CP059851.1"/>
</dbReference>
<dbReference type="InterPro" id="IPR000066">
    <property type="entry name" value="Antenna_a/b"/>
</dbReference>
<keyword evidence="17" id="KW-1185">Reference proteome</keyword>
<gene>
    <name evidence="16" type="ORF">H3309_08770</name>
</gene>
<evidence type="ECO:0000256" key="11">
    <source>
        <dbReference type="ARBA" id="ARBA00022991"/>
    </source>
</evidence>
<keyword evidence="6 14" id="KW-0812">Transmembrane</keyword>
<dbReference type="SUPFAM" id="SSF56918">
    <property type="entry name" value="Light-harvesting complex subunits"/>
    <property type="match status" value="1"/>
</dbReference>
<evidence type="ECO:0000256" key="5">
    <source>
        <dbReference type="ARBA" id="ARBA00022549"/>
    </source>
</evidence>
<reference evidence="16 17" key="1">
    <citation type="submission" date="2020-07" db="EMBL/GenBank/DDBJ databases">
        <title>Complete genome sequence for Sandaracinobacter sp. M6.</title>
        <authorList>
            <person name="Tang Y."/>
            <person name="Liu Q."/>
            <person name="Guo Z."/>
            <person name="Lei P."/>
            <person name="Huang B."/>
        </authorList>
    </citation>
    <scope>NUCLEOTIDE SEQUENCE [LARGE SCALE GENOMIC DNA]</scope>
    <source>
        <strain evidence="16 17">M6</strain>
    </source>
</reference>
<evidence type="ECO:0000256" key="10">
    <source>
        <dbReference type="ARBA" id="ARBA00022989"/>
    </source>
</evidence>
<evidence type="ECO:0000313" key="17">
    <source>
        <dbReference type="Proteomes" id="UP000515292"/>
    </source>
</evidence>
<keyword evidence="13" id="KW-0437">Light-harvesting polypeptide</keyword>
<keyword evidence="7" id="KW-0479">Metal-binding</keyword>
<dbReference type="Proteomes" id="UP000515292">
    <property type="component" value="Chromosome"/>
</dbReference>
<sequence>MNQGRIWTVVNPTVGLPLLLGAVALMAFTVHFAVLNNTSWMKDYWAGGSRHAAAPASHSPG</sequence>
<keyword evidence="3" id="KW-1003">Cell membrane</keyword>
<evidence type="ECO:0000256" key="14">
    <source>
        <dbReference type="SAM" id="Phobius"/>
    </source>
</evidence>
<name>A0A7G5IDS7_9SPHN</name>
<evidence type="ECO:0000256" key="6">
    <source>
        <dbReference type="ARBA" id="ARBA00022692"/>
    </source>
</evidence>
<evidence type="ECO:0000256" key="3">
    <source>
        <dbReference type="ARBA" id="ARBA00022475"/>
    </source>
</evidence>
<evidence type="ECO:0000256" key="2">
    <source>
        <dbReference type="ARBA" id="ARBA00004249"/>
    </source>
</evidence>
<keyword evidence="9" id="KW-0076">Bacteriochlorophyll</keyword>
<evidence type="ECO:0000313" key="16">
    <source>
        <dbReference type="EMBL" id="QMW21519.1"/>
    </source>
</evidence>
<keyword evidence="12 14" id="KW-0472">Membrane</keyword>
<dbReference type="InterPro" id="IPR035889">
    <property type="entry name" value="Light-harvesting_complex"/>
</dbReference>
<dbReference type="Gene3D" id="4.10.220.20">
    <property type="entry name" value="Light-harvesting complex"/>
    <property type="match status" value="1"/>
</dbReference>
<dbReference type="GO" id="GO:0046872">
    <property type="term" value="F:metal ion binding"/>
    <property type="evidence" value="ECO:0007669"/>
    <property type="project" value="UniProtKB-KW"/>
</dbReference>
<evidence type="ECO:0000259" key="15">
    <source>
        <dbReference type="Pfam" id="PF00556"/>
    </source>
</evidence>
<feature type="transmembrane region" description="Helical" evidence="14">
    <location>
        <begin position="14"/>
        <end position="35"/>
    </location>
</feature>
<dbReference type="GO" id="GO:0005886">
    <property type="term" value="C:plasma membrane"/>
    <property type="evidence" value="ECO:0007669"/>
    <property type="project" value="UniProtKB-SubCell"/>
</dbReference>
<feature type="domain" description="Antenna complex alpha/beta subunit" evidence="15">
    <location>
        <begin position="4"/>
        <end position="40"/>
    </location>
</feature>
<organism evidence="16 17">
    <name type="scientific">Sandaracinobacteroides saxicola</name>
    <dbReference type="NCBI Taxonomy" id="2759707"/>
    <lineage>
        <taxon>Bacteria</taxon>
        <taxon>Pseudomonadati</taxon>
        <taxon>Pseudomonadota</taxon>
        <taxon>Alphaproteobacteria</taxon>
        <taxon>Sphingomonadales</taxon>
        <taxon>Sphingosinicellaceae</taxon>
        <taxon>Sandaracinobacteroides</taxon>
    </lineage>
</organism>
<keyword evidence="11" id="KW-0157">Chromophore</keyword>
<evidence type="ECO:0000256" key="12">
    <source>
        <dbReference type="ARBA" id="ARBA00023136"/>
    </source>
</evidence>
<dbReference type="InterPro" id="IPR018332">
    <property type="entry name" value="Antenna_alpha"/>
</dbReference>
<dbReference type="GO" id="GO:0019684">
    <property type="term" value="P:photosynthesis, light reaction"/>
    <property type="evidence" value="ECO:0007669"/>
    <property type="project" value="InterPro"/>
</dbReference>
<evidence type="ECO:0000256" key="13">
    <source>
        <dbReference type="ARBA" id="ARBA00023243"/>
    </source>
</evidence>
<protein>
    <submittedName>
        <fullName evidence="16">Light-harvesting protein</fullName>
    </submittedName>
</protein>
<dbReference type="PRINTS" id="PR00673">
    <property type="entry name" value="LIGHTHARVSTA"/>
</dbReference>
<evidence type="ECO:0000256" key="1">
    <source>
        <dbReference type="ARBA" id="ARBA00002455"/>
    </source>
</evidence>
<proteinExistence type="predicted"/>
<comment type="subcellular location">
    <subcellularLocation>
        <location evidence="2">Cell inner membrane</location>
        <topology evidence="2">Single-pass type II membrane protein</topology>
    </subcellularLocation>
</comment>
<dbReference type="GO" id="GO:0042314">
    <property type="term" value="F:bacteriochlorophyll binding"/>
    <property type="evidence" value="ECO:0007669"/>
    <property type="project" value="UniProtKB-KW"/>
</dbReference>
<comment type="function">
    <text evidence="1">Antenna complexes are light-harvesting systems, which transfer the excitation energy to the reaction centers.</text>
</comment>
<keyword evidence="4" id="KW-0148">Chlorophyll</keyword>
<evidence type="ECO:0000256" key="9">
    <source>
        <dbReference type="ARBA" id="ARBA00022956"/>
    </source>
</evidence>
<evidence type="ECO:0000256" key="7">
    <source>
        <dbReference type="ARBA" id="ARBA00022723"/>
    </source>
</evidence>
<dbReference type="KEGG" id="sand:H3309_08770"/>
<dbReference type="Pfam" id="PF00556">
    <property type="entry name" value="LHC"/>
    <property type="match status" value="1"/>
</dbReference>